<gene>
    <name evidence="2" type="ORF">GE061_010486</name>
</gene>
<dbReference type="AlphaFoldDB" id="A0A8S9XV17"/>
<evidence type="ECO:0000256" key="1">
    <source>
        <dbReference type="SAM" id="MobiDB-lite"/>
    </source>
</evidence>
<organism evidence="2 3">
    <name type="scientific">Apolygus lucorum</name>
    <name type="common">Small green plant bug</name>
    <name type="synonym">Lygocoris lucorum</name>
    <dbReference type="NCBI Taxonomy" id="248454"/>
    <lineage>
        <taxon>Eukaryota</taxon>
        <taxon>Metazoa</taxon>
        <taxon>Ecdysozoa</taxon>
        <taxon>Arthropoda</taxon>
        <taxon>Hexapoda</taxon>
        <taxon>Insecta</taxon>
        <taxon>Pterygota</taxon>
        <taxon>Neoptera</taxon>
        <taxon>Paraneoptera</taxon>
        <taxon>Hemiptera</taxon>
        <taxon>Heteroptera</taxon>
        <taxon>Panheteroptera</taxon>
        <taxon>Cimicomorpha</taxon>
        <taxon>Miridae</taxon>
        <taxon>Mirini</taxon>
        <taxon>Apolygus</taxon>
    </lineage>
</organism>
<feature type="compositionally biased region" description="Low complexity" evidence="1">
    <location>
        <begin position="60"/>
        <end position="72"/>
    </location>
</feature>
<protein>
    <submittedName>
        <fullName evidence="2">Uncharacterized protein</fullName>
    </submittedName>
</protein>
<dbReference type="OrthoDB" id="8195959at2759"/>
<sequence length="72" mass="7927">MSSHSSSDTPDSLRLGRVAVTTLRPRSGKEYHKIDRYILEDVKMKGLNTMITTVPEKSESPSPGYMSSSPAN</sequence>
<feature type="region of interest" description="Disordered" evidence="1">
    <location>
        <begin position="52"/>
        <end position="72"/>
    </location>
</feature>
<accession>A0A8S9XV17</accession>
<comment type="caution">
    <text evidence="2">The sequence shown here is derived from an EMBL/GenBank/DDBJ whole genome shotgun (WGS) entry which is preliminary data.</text>
</comment>
<reference evidence="2" key="1">
    <citation type="journal article" date="2021" name="Mol. Ecol. Resour.">
        <title>Apolygus lucorum genome provides insights into omnivorousness and mesophyll feeding.</title>
        <authorList>
            <person name="Liu Y."/>
            <person name="Liu H."/>
            <person name="Wang H."/>
            <person name="Huang T."/>
            <person name="Liu B."/>
            <person name="Yang B."/>
            <person name="Yin L."/>
            <person name="Li B."/>
            <person name="Zhang Y."/>
            <person name="Zhang S."/>
            <person name="Jiang F."/>
            <person name="Zhang X."/>
            <person name="Ren Y."/>
            <person name="Wang B."/>
            <person name="Wang S."/>
            <person name="Lu Y."/>
            <person name="Wu K."/>
            <person name="Fan W."/>
            <person name="Wang G."/>
        </authorList>
    </citation>
    <scope>NUCLEOTIDE SEQUENCE</scope>
    <source>
        <strain evidence="2">12Hb</strain>
    </source>
</reference>
<evidence type="ECO:0000313" key="2">
    <source>
        <dbReference type="EMBL" id="KAF6212777.1"/>
    </source>
</evidence>
<keyword evidence="3" id="KW-1185">Reference proteome</keyword>
<dbReference type="EMBL" id="WIXP02000003">
    <property type="protein sequence ID" value="KAF6212777.1"/>
    <property type="molecule type" value="Genomic_DNA"/>
</dbReference>
<evidence type="ECO:0000313" key="3">
    <source>
        <dbReference type="Proteomes" id="UP000466442"/>
    </source>
</evidence>
<dbReference type="Proteomes" id="UP000466442">
    <property type="component" value="Unassembled WGS sequence"/>
</dbReference>
<proteinExistence type="predicted"/>
<name>A0A8S9XV17_APOLU</name>